<evidence type="ECO:0000313" key="1">
    <source>
        <dbReference type="EMBL" id="KAI4867529.1"/>
    </source>
</evidence>
<protein>
    <submittedName>
        <fullName evidence="1">Uncharacterized protein</fullName>
    </submittedName>
</protein>
<comment type="caution">
    <text evidence="1">The sequence shown here is derived from an EMBL/GenBank/DDBJ whole genome shotgun (WGS) entry which is preliminary data.</text>
</comment>
<sequence>MNITSISPEDDAHLLRCWRIQDCKGCLAQVDCSWCPFSWTCVPNSNRVPFLAPAWDENVCPHWAERWEIRTRPLGCQVSTITTLTSLVTIASTLVFVLLVTLAVFGIRRLNAYTKKNPTWWKIWTYRWTGWPSKWQGWIRTRAGSQNGPNGQEPSNEQEPLLPS</sequence>
<name>A0ACB9Z7Y3_9PEZI</name>
<dbReference type="EMBL" id="MU393446">
    <property type="protein sequence ID" value="KAI4867529.1"/>
    <property type="molecule type" value="Genomic_DNA"/>
</dbReference>
<evidence type="ECO:0000313" key="2">
    <source>
        <dbReference type="Proteomes" id="UP001497700"/>
    </source>
</evidence>
<organism evidence="1 2">
    <name type="scientific">Hypoxylon rubiginosum</name>
    <dbReference type="NCBI Taxonomy" id="110542"/>
    <lineage>
        <taxon>Eukaryota</taxon>
        <taxon>Fungi</taxon>
        <taxon>Dikarya</taxon>
        <taxon>Ascomycota</taxon>
        <taxon>Pezizomycotina</taxon>
        <taxon>Sordariomycetes</taxon>
        <taxon>Xylariomycetidae</taxon>
        <taxon>Xylariales</taxon>
        <taxon>Hypoxylaceae</taxon>
        <taxon>Hypoxylon</taxon>
    </lineage>
</organism>
<dbReference type="Proteomes" id="UP001497700">
    <property type="component" value="Unassembled WGS sequence"/>
</dbReference>
<reference evidence="1 2" key="1">
    <citation type="journal article" date="2022" name="New Phytol.">
        <title>Ecological generalism drives hyperdiversity of secondary metabolite gene clusters in xylarialean endophytes.</title>
        <authorList>
            <person name="Franco M.E.E."/>
            <person name="Wisecaver J.H."/>
            <person name="Arnold A.E."/>
            <person name="Ju Y.M."/>
            <person name="Slot J.C."/>
            <person name="Ahrendt S."/>
            <person name="Moore L.P."/>
            <person name="Eastman K.E."/>
            <person name="Scott K."/>
            <person name="Konkel Z."/>
            <person name="Mondo S.J."/>
            <person name="Kuo A."/>
            <person name="Hayes R.D."/>
            <person name="Haridas S."/>
            <person name="Andreopoulos B."/>
            <person name="Riley R."/>
            <person name="LaButti K."/>
            <person name="Pangilinan J."/>
            <person name="Lipzen A."/>
            <person name="Amirebrahimi M."/>
            <person name="Yan J."/>
            <person name="Adam C."/>
            <person name="Keymanesh K."/>
            <person name="Ng V."/>
            <person name="Louie K."/>
            <person name="Northen T."/>
            <person name="Drula E."/>
            <person name="Henrissat B."/>
            <person name="Hsieh H.M."/>
            <person name="Youens-Clark K."/>
            <person name="Lutzoni F."/>
            <person name="Miadlikowska J."/>
            <person name="Eastwood D.C."/>
            <person name="Hamelin R.C."/>
            <person name="Grigoriev I.V."/>
            <person name="U'Ren J.M."/>
        </authorList>
    </citation>
    <scope>NUCLEOTIDE SEQUENCE [LARGE SCALE GENOMIC DNA]</scope>
    <source>
        <strain evidence="1 2">CBS 119005</strain>
    </source>
</reference>
<keyword evidence="2" id="KW-1185">Reference proteome</keyword>
<gene>
    <name evidence="1" type="ORF">F4820DRAFT_413373</name>
</gene>
<accession>A0ACB9Z7Y3</accession>
<proteinExistence type="predicted"/>